<evidence type="ECO:0000313" key="2">
    <source>
        <dbReference type="EMBL" id="MFI9099504.1"/>
    </source>
</evidence>
<keyword evidence="3" id="KW-1185">Reference proteome</keyword>
<evidence type="ECO:0000259" key="1">
    <source>
        <dbReference type="Pfam" id="PF12680"/>
    </source>
</evidence>
<feature type="domain" description="SnoaL-like" evidence="1">
    <location>
        <begin position="15"/>
        <end position="122"/>
    </location>
</feature>
<accession>A0ABW8BZA0</accession>
<protein>
    <submittedName>
        <fullName evidence="2">Nuclear transport factor 2 family protein</fullName>
    </submittedName>
</protein>
<evidence type="ECO:0000313" key="3">
    <source>
        <dbReference type="Proteomes" id="UP001614394"/>
    </source>
</evidence>
<comment type="caution">
    <text evidence="2">The sequence shown here is derived from an EMBL/GenBank/DDBJ whole genome shotgun (WGS) entry which is preliminary data.</text>
</comment>
<dbReference type="InterPro" id="IPR037401">
    <property type="entry name" value="SnoaL-like"/>
</dbReference>
<name>A0ABW8BZA0_9ACTN</name>
<dbReference type="EMBL" id="JBITYG010000001">
    <property type="protein sequence ID" value="MFI9099504.1"/>
    <property type="molecule type" value="Genomic_DNA"/>
</dbReference>
<gene>
    <name evidence="2" type="ORF">ACIGXA_03195</name>
</gene>
<organism evidence="2 3">
    <name type="scientific">Streptomyces fildesensis</name>
    <dbReference type="NCBI Taxonomy" id="375757"/>
    <lineage>
        <taxon>Bacteria</taxon>
        <taxon>Bacillati</taxon>
        <taxon>Actinomycetota</taxon>
        <taxon>Actinomycetes</taxon>
        <taxon>Kitasatosporales</taxon>
        <taxon>Streptomycetaceae</taxon>
        <taxon>Streptomyces</taxon>
    </lineage>
</organism>
<dbReference type="InterPro" id="IPR032710">
    <property type="entry name" value="NTF2-like_dom_sf"/>
</dbReference>
<dbReference type="Proteomes" id="UP001614394">
    <property type="component" value="Unassembled WGS sequence"/>
</dbReference>
<dbReference type="SUPFAM" id="SSF54427">
    <property type="entry name" value="NTF2-like"/>
    <property type="match status" value="1"/>
</dbReference>
<dbReference type="Gene3D" id="3.10.450.50">
    <property type="match status" value="1"/>
</dbReference>
<dbReference type="RefSeq" id="WP_399643904.1">
    <property type="nucleotide sequence ID" value="NZ_JBITYG010000001.1"/>
</dbReference>
<dbReference type="Pfam" id="PF12680">
    <property type="entry name" value="SnoaL_2"/>
    <property type="match status" value="1"/>
</dbReference>
<sequence>MPHSELDHARREKTVESFWRGVDTHDWGLVASTLAEGFVRVGMRGDEDDTVRGREAYVAFVSRVTERMAFHRLESRRTFLSADGRRVLNEAVETIQPTAADERNVMSFANVMELGEDGLITRLDIYWKTPVLQPPAWIVPGNTSARAEQS</sequence>
<reference evidence="2 3" key="1">
    <citation type="submission" date="2024-10" db="EMBL/GenBank/DDBJ databases">
        <title>The Natural Products Discovery Center: Release of the First 8490 Sequenced Strains for Exploring Actinobacteria Biosynthetic Diversity.</title>
        <authorList>
            <person name="Kalkreuter E."/>
            <person name="Kautsar S.A."/>
            <person name="Yang D."/>
            <person name="Bader C.D."/>
            <person name="Teijaro C.N."/>
            <person name="Fluegel L."/>
            <person name="Davis C.M."/>
            <person name="Simpson J.R."/>
            <person name="Lauterbach L."/>
            <person name="Steele A.D."/>
            <person name="Gui C."/>
            <person name="Meng S."/>
            <person name="Li G."/>
            <person name="Viehrig K."/>
            <person name="Ye F."/>
            <person name="Su P."/>
            <person name="Kiefer A.F."/>
            <person name="Nichols A."/>
            <person name="Cepeda A.J."/>
            <person name="Yan W."/>
            <person name="Fan B."/>
            <person name="Jiang Y."/>
            <person name="Adhikari A."/>
            <person name="Zheng C.-J."/>
            <person name="Schuster L."/>
            <person name="Cowan T.M."/>
            <person name="Smanski M.J."/>
            <person name="Chevrette M.G."/>
            <person name="De Carvalho L.P.S."/>
            <person name="Shen B."/>
        </authorList>
    </citation>
    <scope>NUCLEOTIDE SEQUENCE [LARGE SCALE GENOMIC DNA]</scope>
    <source>
        <strain evidence="2 3">NPDC053399</strain>
    </source>
</reference>
<proteinExistence type="predicted"/>